<protein>
    <recommendedName>
        <fullName evidence="8">RNase H type-1 domain-containing protein</fullName>
    </recommendedName>
</protein>
<dbReference type="InterPro" id="IPR012337">
    <property type="entry name" value="RNaseH-like_sf"/>
</dbReference>
<evidence type="ECO:0000259" key="3">
    <source>
        <dbReference type="Pfam" id="PF13966"/>
    </source>
</evidence>
<proteinExistence type="predicted"/>
<evidence type="ECO:0008006" key="8">
    <source>
        <dbReference type="Google" id="ProtNLM"/>
    </source>
</evidence>
<dbReference type="AlphaFoldDB" id="A0A7J6HE66"/>
<keyword evidence="7" id="KW-1185">Reference proteome</keyword>
<dbReference type="PANTHER" id="PTHR47074">
    <property type="entry name" value="BNAC02G40300D PROTEIN"/>
    <property type="match status" value="1"/>
</dbReference>
<name>A0A7J6HE66_CANSA</name>
<dbReference type="EMBL" id="JAATIQ010000049">
    <property type="protein sequence ID" value="KAF4393151.1"/>
    <property type="molecule type" value="Genomic_DNA"/>
</dbReference>
<sequence length="545" mass="61426">MGGKSIRMEGLKWLPSGRLCSNRPLNRPLLKTIMGRVWGVSDREWGVEIKLSTKESSFLIRWNSTRLEQGSQSLSHKWAYSIAANSIDHTSQYGAPGQFCGGHNGPPNLSSLGQIQSRNTDPFSPSSSSNLGIKNKGKEVFLGDSFDLNASDHVLSKSILNSGEGSMKKVIGEGFNKAKRSGSWRDEGVIYSGDGTNSLDNVPDLTEKVNLINNMVIDPNTLMDVPIIYDTRCDSLKKNEGPSKRRKVIPKRSIKPHLNNPDWITWHPTPNGTYSVASGYKLRFINPATAECSNLSSIKAWWKFVWGSILTPKMKNFLWRLFHHWLPTKIELTRRGMALDTRCDLCNQQEEDICHALWIFPSRITNAADFIWWLKDHIPKDDFIRFIGFSWLVWQRRNKFIFQHKGLKDQMWIRWAADLLELQLGSHQNSPPKISPKQVMKWLPPPLDFCNINTDASLVVGQSGFSLSAVIRDSKGSLVVAEAEFTPGCTTVLQAEAAAILLGLKLAVRWAIFKAQICSDSHTIIQAIHHNSTNYSDWDFASTMF</sequence>
<dbReference type="EMBL" id="JAATIP010000064">
    <property type="protein sequence ID" value="KAF4380736.1"/>
    <property type="molecule type" value="Genomic_DNA"/>
</dbReference>
<organism evidence="5 7">
    <name type="scientific">Cannabis sativa</name>
    <name type="common">Hemp</name>
    <name type="synonym">Marijuana</name>
    <dbReference type="NCBI Taxonomy" id="3483"/>
    <lineage>
        <taxon>Eukaryota</taxon>
        <taxon>Viridiplantae</taxon>
        <taxon>Streptophyta</taxon>
        <taxon>Embryophyta</taxon>
        <taxon>Tracheophyta</taxon>
        <taxon>Spermatophyta</taxon>
        <taxon>Magnoliopsida</taxon>
        <taxon>eudicotyledons</taxon>
        <taxon>Gunneridae</taxon>
        <taxon>Pentapetalae</taxon>
        <taxon>rosids</taxon>
        <taxon>fabids</taxon>
        <taxon>Rosales</taxon>
        <taxon>Cannabaceae</taxon>
        <taxon>Cannabis</taxon>
    </lineage>
</organism>
<dbReference type="InterPro" id="IPR002156">
    <property type="entry name" value="RNaseH_domain"/>
</dbReference>
<dbReference type="InterPro" id="IPR026960">
    <property type="entry name" value="RVT-Znf"/>
</dbReference>
<dbReference type="Proteomes" id="UP000583929">
    <property type="component" value="Unassembled WGS sequence"/>
</dbReference>
<feature type="domain" description="Reverse transcriptase zinc-binding" evidence="3">
    <location>
        <begin position="274"/>
        <end position="357"/>
    </location>
</feature>
<dbReference type="GO" id="GO:0004523">
    <property type="term" value="F:RNA-DNA hybrid ribonuclease activity"/>
    <property type="evidence" value="ECO:0007669"/>
    <property type="project" value="InterPro"/>
</dbReference>
<comment type="caution">
    <text evidence="5">The sequence shown here is derived from an EMBL/GenBank/DDBJ whole genome shotgun (WGS) entry which is preliminary data.</text>
</comment>
<dbReference type="InterPro" id="IPR036397">
    <property type="entry name" value="RNaseH_sf"/>
</dbReference>
<evidence type="ECO:0000313" key="6">
    <source>
        <dbReference type="Proteomes" id="UP000525078"/>
    </source>
</evidence>
<gene>
    <name evidence="4" type="ORF">F8388_017090</name>
    <name evidence="5" type="ORF">G4B88_001885</name>
</gene>
<feature type="compositionally biased region" description="Polar residues" evidence="1">
    <location>
        <begin position="107"/>
        <end position="129"/>
    </location>
</feature>
<dbReference type="SUPFAM" id="SSF53098">
    <property type="entry name" value="Ribonuclease H-like"/>
    <property type="match status" value="1"/>
</dbReference>
<dbReference type="Pfam" id="PF13966">
    <property type="entry name" value="zf-RVT"/>
    <property type="match status" value="1"/>
</dbReference>
<evidence type="ECO:0000313" key="7">
    <source>
        <dbReference type="Proteomes" id="UP000583929"/>
    </source>
</evidence>
<accession>A0A7J6HE66</accession>
<feature type="domain" description="RNase H type-1" evidence="2">
    <location>
        <begin position="453"/>
        <end position="536"/>
    </location>
</feature>
<dbReference type="Pfam" id="PF13456">
    <property type="entry name" value="RVT_3"/>
    <property type="match status" value="1"/>
</dbReference>
<dbReference type="Proteomes" id="UP000525078">
    <property type="component" value="Unassembled WGS sequence"/>
</dbReference>
<feature type="region of interest" description="Disordered" evidence="1">
    <location>
        <begin position="97"/>
        <end position="129"/>
    </location>
</feature>
<reference evidence="6 7" key="1">
    <citation type="journal article" date="2020" name="bioRxiv">
        <title>Sequence and annotation of 42 cannabis genomes reveals extensive copy number variation in cannabinoid synthesis and pathogen resistance genes.</title>
        <authorList>
            <person name="Mckernan K.J."/>
            <person name="Helbert Y."/>
            <person name="Kane L.T."/>
            <person name="Ebling H."/>
            <person name="Zhang L."/>
            <person name="Liu B."/>
            <person name="Eaton Z."/>
            <person name="Mclaughlin S."/>
            <person name="Kingan S."/>
            <person name="Baybayan P."/>
            <person name="Concepcion G."/>
            <person name="Jordan M."/>
            <person name="Riva A."/>
            <person name="Barbazuk W."/>
            <person name="Harkins T."/>
        </authorList>
    </citation>
    <scope>NUCLEOTIDE SEQUENCE [LARGE SCALE GENOMIC DNA]</scope>
    <source>
        <strain evidence="6 7">cv. Jamaican Lion 4</strain>
        <strain evidence="5">Father</strain>
        <strain evidence="4">Mother</strain>
        <tissue evidence="5">Leaf</tissue>
    </source>
</reference>
<dbReference type="GO" id="GO:0003676">
    <property type="term" value="F:nucleic acid binding"/>
    <property type="evidence" value="ECO:0007669"/>
    <property type="project" value="InterPro"/>
</dbReference>
<evidence type="ECO:0000313" key="4">
    <source>
        <dbReference type="EMBL" id="KAF4380736.1"/>
    </source>
</evidence>
<evidence type="ECO:0000256" key="1">
    <source>
        <dbReference type="SAM" id="MobiDB-lite"/>
    </source>
</evidence>
<evidence type="ECO:0000313" key="5">
    <source>
        <dbReference type="EMBL" id="KAF4393151.1"/>
    </source>
</evidence>
<dbReference type="InterPro" id="IPR052929">
    <property type="entry name" value="RNase_H-like_EbsB-rel"/>
</dbReference>
<dbReference type="PANTHER" id="PTHR47074:SF11">
    <property type="entry name" value="REVERSE TRANSCRIPTASE-LIKE PROTEIN"/>
    <property type="match status" value="1"/>
</dbReference>
<evidence type="ECO:0000259" key="2">
    <source>
        <dbReference type="Pfam" id="PF13456"/>
    </source>
</evidence>
<dbReference type="Gene3D" id="3.30.420.10">
    <property type="entry name" value="Ribonuclease H-like superfamily/Ribonuclease H"/>
    <property type="match status" value="1"/>
</dbReference>